<comment type="caution">
    <text evidence="1">The sequence shown here is derived from an EMBL/GenBank/DDBJ whole genome shotgun (WGS) entry which is preliminary data.</text>
</comment>
<organism evidence="1 2">
    <name type="scientific">Tumebacillus flagellatus</name>
    <dbReference type="NCBI Taxonomy" id="1157490"/>
    <lineage>
        <taxon>Bacteria</taxon>
        <taxon>Bacillati</taxon>
        <taxon>Bacillota</taxon>
        <taxon>Bacilli</taxon>
        <taxon>Bacillales</taxon>
        <taxon>Alicyclobacillaceae</taxon>
        <taxon>Tumebacillus</taxon>
    </lineage>
</organism>
<dbReference type="RefSeq" id="WP_038084462.1">
    <property type="nucleotide sequence ID" value="NZ_JMIR01000003.1"/>
</dbReference>
<dbReference type="Proteomes" id="UP000027931">
    <property type="component" value="Unassembled WGS sequence"/>
</dbReference>
<evidence type="ECO:0008006" key="3">
    <source>
        <dbReference type="Google" id="ProtNLM"/>
    </source>
</evidence>
<evidence type="ECO:0000313" key="1">
    <source>
        <dbReference type="EMBL" id="KEO84578.1"/>
    </source>
</evidence>
<gene>
    <name evidence="1" type="ORF">EL26_03415</name>
</gene>
<dbReference type="EMBL" id="JMIR01000003">
    <property type="protein sequence ID" value="KEO84578.1"/>
    <property type="molecule type" value="Genomic_DNA"/>
</dbReference>
<dbReference type="AlphaFoldDB" id="A0A074LWV4"/>
<evidence type="ECO:0000313" key="2">
    <source>
        <dbReference type="Proteomes" id="UP000027931"/>
    </source>
</evidence>
<accession>A0A074LWV4</accession>
<sequence length="71" mass="8361">MTNHRIQKDKTYTLFELSDRTGMRVAELQELVHRGKLPSHYTDDTEVINGKDFLELAEQIDQAEGNFHHYE</sequence>
<proteinExistence type="predicted"/>
<reference evidence="1 2" key="1">
    <citation type="journal article" date="2013" name="Int. J. Syst. Evol. Microbiol.">
        <title>Tumebacillus flagellatus sp. nov., an alpha-amylase/pullulanase-producing bacterium isolated from cassava wastewater.</title>
        <authorList>
            <person name="Wang Q."/>
            <person name="Xie N."/>
            <person name="Qin Y."/>
            <person name="Shen N."/>
            <person name="Zhu J."/>
            <person name="Mi H."/>
            <person name="Huang R."/>
        </authorList>
    </citation>
    <scope>NUCLEOTIDE SEQUENCE [LARGE SCALE GENOMIC DNA]</scope>
    <source>
        <strain evidence="1 2">GST4</strain>
    </source>
</reference>
<name>A0A074LWV4_9BACL</name>
<keyword evidence="2" id="KW-1185">Reference proteome</keyword>
<protein>
    <recommendedName>
        <fullName evidence="3">HTH merR-type domain-containing protein</fullName>
    </recommendedName>
</protein>
<dbReference type="OrthoDB" id="2382121at2"/>